<proteinExistence type="predicted"/>
<comment type="function">
    <text evidence="1">Involved in a late step of protoheme IX synthesis.</text>
</comment>
<dbReference type="NCBIfam" id="TIGR00540">
    <property type="entry name" value="TPR_hemY_coli"/>
    <property type="match status" value="1"/>
</dbReference>
<dbReference type="InterPro" id="IPR005254">
    <property type="entry name" value="Heme_biosyn_assoc_TPR_pro"/>
</dbReference>
<dbReference type="PATRIC" id="fig|1561003.3.peg.1010"/>
<dbReference type="EMBL" id="LN906597">
    <property type="protein sequence ID" value="CUT17807.1"/>
    <property type="molecule type" value="Genomic_DNA"/>
</dbReference>
<dbReference type="SUPFAM" id="SSF48452">
    <property type="entry name" value="TPR-like"/>
    <property type="match status" value="2"/>
</dbReference>
<dbReference type="OrthoDB" id="7053339at2"/>
<evidence type="ECO:0000256" key="2">
    <source>
        <dbReference type="ARBA" id="ARBA00004429"/>
    </source>
</evidence>
<evidence type="ECO:0000313" key="13">
    <source>
        <dbReference type="Proteomes" id="UP000198651"/>
    </source>
</evidence>
<evidence type="ECO:0000313" key="12">
    <source>
        <dbReference type="EMBL" id="CUT17807.1"/>
    </source>
</evidence>
<keyword evidence="8 10" id="KW-0472">Membrane</keyword>
<accession>A0A0S4M472</accession>
<dbReference type="Proteomes" id="UP000198651">
    <property type="component" value="Chromosome I"/>
</dbReference>
<feature type="domain" description="HemY N-terminal" evidence="11">
    <location>
        <begin position="28"/>
        <end position="134"/>
    </location>
</feature>
<comment type="subcellular location">
    <subcellularLocation>
        <location evidence="2">Cell inner membrane</location>
        <topology evidence="2">Multi-pass membrane protein</topology>
    </subcellularLocation>
</comment>
<evidence type="ECO:0000256" key="1">
    <source>
        <dbReference type="ARBA" id="ARBA00002962"/>
    </source>
</evidence>
<evidence type="ECO:0000256" key="3">
    <source>
        <dbReference type="ARBA" id="ARBA00004744"/>
    </source>
</evidence>
<evidence type="ECO:0000256" key="9">
    <source>
        <dbReference type="ARBA" id="ARBA00023244"/>
    </source>
</evidence>
<evidence type="ECO:0000256" key="4">
    <source>
        <dbReference type="ARBA" id="ARBA00022475"/>
    </source>
</evidence>
<comment type="pathway">
    <text evidence="3">Porphyrin-containing compound metabolism; protoheme biosynthesis.</text>
</comment>
<dbReference type="UniPathway" id="UPA00252"/>
<keyword evidence="7 10" id="KW-1133">Transmembrane helix</keyword>
<reference evidence="13" key="1">
    <citation type="submission" date="2015-11" db="EMBL/GenBank/DDBJ databases">
        <authorList>
            <person name="Seth-Smith H.M.B."/>
        </authorList>
    </citation>
    <scope>NUCLEOTIDE SEQUENCE [LARGE SCALE GENOMIC DNA]</scope>
    <source>
        <strain evidence="13">2013Ark11</strain>
    </source>
</reference>
<keyword evidence="13" id="KW-1185">Reference proteome</keyword>
<sequence>MMKKFLQLLVFFAVIVFFTVLAFHSHGGSVLFTVPPYRVEVSFLFFILCASFIFFGGYFLIRLVDFFFRIPDRLRTIHQRKKHNSALRLFSEGFVYFLEGRYARAANAAEQSFEANLVPIVSGLMAAQSYHALGKVSERDYWLDVVKNLQGGERAQRLTAAELYLNDNNPTRALELLSPYVLDSSTRYLAVTRLLFLTYLSLENWSEAMRCFRILEKRQSIHPASFFSLKQELYQGLVSNTESVEDLKKFFSCLSESDQKLHIVRVVKRFLELLDYGLARRYIEDYHRKDWSSELALLYSDSCEDNTITHQIECAEFWLLNHQDDAYLLVTLAKLCQKKSLWGKAREYLEQACSYGDDMVLPIYEKASLLDRLGEHEQANVLYRRCAKKTLSRP</sequence>
<dbReference type="AlphaFoldDB" id="A0A0S4M472"/>
<dbReference type="GO" id="GO:0006779">
    <property type="term" value="P:porphyrin-containing compound biosynthetic process"/>
    <property type="evidence" value="ECO:0007669"/>
    <property type="project" value="UniProtKB-KW"/>
</dbReference>
<evidence type="ECO:0000259" key="11">
    <source>
        <dbReference type="Pfam" id="PF07219"/>
    </source>
</evidence>
<dbReference type="STRING" id="1561003.Ark11_0988"/>
<evidence type="ECO:0000256" key="10">
    <source>
        <dbReference type="SAM" id="Phobius"/>
    </source>
</evidence>
<dbReference type="Pfam" id="PF07219">
    <property type="entry name" value="HemY_N"/>
    <property type="match status" value="1"/>
</dbReference>
<keyword evidence="5" id="KW-0997">Cell inner membrane</keyword>
<evidence type="ECO:0000256" key="6">
    <source>
        <dbReference type="ARBA" id="ARBA00022692"/>
    </source>
</evidence>
<keyword evidence="4" id="KW-1003">Cell membrane</keyword>
<dbReference type="GO" id="GO:0042168">
    <property type="term" value="P:heme metabolic process"/>
    <property type="evidence" value="ECO:0007669"/>
    <property type="project" value="InterPro"/>
</dbReference>
<protein>
    <submittedName>
        <fullName evidence="12">Putative porphyrin biogenesis protein, HemY</fullName>
    </submittedName>
</protein>
<name>A0A0S4M472_9BURK</name>
<dbReference type="Gene3D" id="1.25.40.10">
    <property type="entry name" value="Tetratricopeptide repeat domain"/>
    <property type="match status" value="1"/>
</dbReference>
<keyword evidence="9" id="KW-0627">Porphyrin biosynthesis</keyword>
<dbReference type="GO" id="GO:0005886">
    <property type="term" value="C:plasma membrane"/>
    <property type="evidence" value="ECO:0007669"/>
    <property type="project" value="UniProtKB-SubCell"/>
</dbReference>
<evidence type="ECO:0000256" key="5">
    <source>
        <dbReference type="ARBA" id="ARBA00022519"/>
    </source>
</evidence>
<dbReference type="RefSeq" id="WP_092343091.1">
    <property type="nucleotide sequence ID" value="NZ_FLSL01000088.1"/>
</dbReference>
<evidence type="ECO:0000256" key="7">
    <source>
        <dbReference type="ARBA" id="ARBA00022989"/>
    </source>
</evidence>
<feature type="transmembrane region" description="Helical" evidence="10">
    <location>
        <begin position="43"/>
        <end position="68"/>
    </location>
</feature>
<evidence type="ECO:0000256" key="8">
    <source>
        <dbReference type="ARBA" id="ARBA00023136"/>
    </source>
</evidence>
<dbReference type="InterPro" id="IPR011990">
    <property type="entry name" value="TPR-like_helical_dom_sf"/>
</dbReference>
<gene>
    <name evidence="12" type="ORF">Ark11_0988</name>
</gene>
<organism evidence="12 13">
    <name type="scientific">Candidatus Ichthyocystis hellenicum</name>
    <dbReference type="NCBI Taxonomy" id="1561003"/>
    <lineage>
        <taxon>Bacteria</taxon>
        <taxon>Pseudomonadati</taxon>
        <taxon>Pseudomonadota</taxon>
        <taxon>Betaproteobacteria</taxon>
        <taxon>Burkholderiales</taxon>
        <taxon>Candidatus Ichthyocystis</taxon>
    </lineage>
</organism>
<keyword evidence="6 10" id="KW-0812">Transmembrane</keyword>
<dbReference type="InterPro" id="IPR010817">
    <property type="entry name" value="HemY_N"/>
</dbReference>